<accession>A0ABW4B1S2</accession>
<feature type="coiled-coil region" evidence="1">
    <location>
        <begin position="50"/>
        <end position="149"/>
    </location>
</feature>
<evidence type="ECO:0000256" key="2">
    <source>
        <dbReference type="SAM" id="Phobius"/>
    </source>
</evidence>
<protein>
    <recommendedName>
        <fullName evidence="6">Chromosome partition protein Smc</fullName>
    </recommendedName>
</protein>
<dbReference type="Proteomes" id="UP001597059">
    <property type="component" value="Unassembled WGS sequence"/>
</dbReference>
<keyword evidence="5" id="KW-1185">Reference proteome</keyword>
<dbReference type="Gene3D" id="1.10.287.1490">
    <property type="match status" value="1"/>
</dbReference>
<keyword evidence="2" id="KW-0472">Membrane</keyword>
<sequence>MKQSFSYLTPVALGVMLSACSTTSNTTDNGSSLTEQVVVTPTESSSTSDQEKHQDQIDALKEQLAANSEQIATLTQALDQKELQIAELMSQGTDATALSQIETLKAQRNKLEIDYNQLRLENDRLTARIQTLEQQNQGLLAEQSSQEADFIELNKSFRTLDSAHYALSKNYRDLSVEHAHLKSHYDALLASNGELEAQYDALNQENLKLGGALSEARAQHQVLWDKIRVQSNVINSLENSNAEMARGGTIEVVDGETEAPDTAALNAEITRLKAELNAQNGLISDYQNDVIALENELEEQEEGLDRQLAELESTYRTTKAANDTLTQDIEQLRLQISAQDAELQNLQAQLIESEAQKEQYRAEMTRIREGSAAQVAELQAQASQQTEQRAALEAQVNNLIPFEGAVQSLQRQLNSELTNVRWSLPSSANVQDTFEIQLAANVNNAVQGQSFYAELFTDSALSMMSASEAESTVENGQVSFRWRLTGLNEAPNATLNVVVNQSVNYDGHSFQRKVYRDHTQVELISNDWMAKYGYWALAILGGLIIGFAVGKSGRQSNK</sequence>
<keyword evidence="3" id="KW-0732">Signal</keyword>
<keyword evidence="2" id="KW-0812">Transmembrane</keyword>
<comment type="caution">
    <text evidence="4">The sequence shown here is derived from an EMBL/GenBank/DDBJ whole genome shotgun (WGS) entry which is preliminary data.</text>
</comment>
<evidence type="ECO:0000256" key="1">
    <source>
        <dbReference type="SAM" id="Coils"/>
    </source>
</evidence>
<evidence type="ECO:0000256" key="3">
    <source>
        <dbReference type="SAM" id="SignalP"/>
    </source>
</evidence>
<feature type="signal peptide" evidence="3">
    <location>
        <begin position="1"/>
        <end position="26"/>
    </location>
</feature>
<feature type="coiled-coil region" evidence="1">
    <location>
        <begin position="269"/>
        <end position="395"/>
    </location>
</feature>
<evidence type="ECO:0000313" key="4">
    <source>
        <dbReference type="EMBL" id="MFD1383774.1"/>
    </source>
</evidence>
<reference evidence="5" key="1">
    <citation type="journal article" date="2019" name="Int. J. Syst. Evol. Microbiol.">
        <title>The Global Catalogue of Microorganisms (GCM) 10K type strain sequencing project: providing services to taxonomists for standard genome sequencing and annotation.</title>
        <authorList>
            <consortium name="The Broad Institute Genomics Platform"/>
            <consortium name="The Broad Institute Genome Sequencing Center for Infectious Disease"/>
            <person name="Wu L."/>
            <person name="Ma J."/>
        </authorList>
    </citation>
    <scope>NUCLEOTIDE SEQUENCE [LARGE SCALE GENOMIC DNA]</scope>
    <source>
        <strain evidence="5">JCM 30774</strain>
    </source>
</reference>
<keyword evidence="2" id="KW-1133">Transmembrane helix</keyword>
<evidence type="ECO:0000313" key="5">
    <source>
        <dbReference type="Proteomes" id="UP001597059"/>
    </source>
</evidence>
<gene>
    <name evidence="4" type="ORF">ACFQ45_10365</name>
</gene>
<name>A0ABW4B1S2_9GAMM</name>
<feature type="transmembrane region" description="Helical" evidence="2">
    <location>
        <begin position="532"/>
        <end position="550"/>
    </location>
</feature>
<dbReference type="PROSITE" id="PS51257">
    <property type="entry name" value="PROKAR_LIPOPROTEIN"/>
    <property type="match status" value="1"/>
</dbReference>
<dbReference type="RefSeq" id="WP_377367360.1">
    <property type="nucleotide sequence ID" value="NZ_JBHTMN010000011.1"/>
</dbReference>
<evidence type="ECO:0008006" key="6">
    <source>
        <dbReference type="Google" id="ProtNLM"/>
    </source>
</evidence>
<keyword evidence="1" id="KW-0175">Coiled coil</keyword>
<feature type="chain" id="PRO_5045811635" description="Chromosome partition protein Smc" evidence="3">
    <location>
        <begin position="27"/>
        <end position="558"/>
    </location>
</feature>
<proteinExistence type="predicted"/>
<dbReference type="EMBL" id="JBHTMN010000011">
    <property type="protein sequence ID" value="MFD1383774.1"/>
    <property type="molecule type" value="Genomic_DNA"/>
</dbReference>
<organism evidence="4 5">
    <name type="scientific">Rhodanobacter aciditrophus</name>
    <dbReference type="NCBI Taxonomy" id="1623218"/>
    <lineage>
        <taxon>Bacteria</taxon>
        <taxon>Pseudomonadati</taxon>
        <taxon>Pseudomonadota</taxon>
        <taxon>Gammaproteobacteria</taxon>
        <taxon>Lysobacterales</taxon>
        <taxon>Rhodanobacteraceae</taxon>
        <taxon>Rhodanobacter</taxon>
    </lineage>
</organism>